<gene>
    <name evidence="9 10" type="primary">trmB</name>
    <name evidence="10" type="ORF">H8695_01520</name>
</gene>
<dbReference type="Proteomes" id="UP000620366">
    <property type="component" value="Unassembled WGS sequence"/>
</dbReference>
<dbReference type="PANTHER" id="PTHR23417:SF14">
    <property type="entry name" value="PENTACOTRIPEPTIDE-REPEAT REGION OF PRORP DOMAIN-CONTAINING PROTEIN"/>
    <property type="match status" value="1"/>
</dbReference>
<comment type="caution">
    <text evidence="10">The sequence shown here is derived from an EMBL/GenBank/DDBJ whole genome shotgun (WGS) entry which is preliminary data.</text>
</comment>
<evidence type="ECO:0000256" key="4">
    <source>
        <dbReference type="ARBA" id="ARBA00022679"/>
    </source>
</evidence>
<evidence type="ECO:0000256" key="2">
    <source>
        <dbReference type="ARBA" id="ARBA00003015"/>
    </source>
</evidence>
<dbReference type="SUPFAM" id="SSF53335">
    <property type="entry name" value="S-adenosyl-L-methionine-dependent methyltransferases"/>
    <property type="match status" value="1"/>
</dbReference>
<dbReference type="EC" id="2.1.1.33" evidence="9"/>
<accession>A0A926DAF4</accession>
<evidence type="ECO:0000256" key="6">
    <source>
        <dbReference type="ARBA" id="ARBA00022694"/>
    </source>
</evidence>
<keyword evidence="3 9" id="KW-0489">Methyltransferase</keyword>
<keyword evidence="6 9" id="KW-0819">tRNA processing</keyword>
<organism evidence="10 11">
    <name type="scientific">Feifania hominis</name>
    <dbReference type="NCBI Taxonomy" id="2763660"/>
    <lineage>
        <taxon>Bacteria</taxon>
        <taxon>Bacillati</taxon>
        <taxon>Bacillota</taxon>
        <taxon>Clostridia</taxon>
        <taxon>Eubacteriales</taxon>
        <taxon>Feifaniaceae</taxon>
        <taxon>Feifania</taxon>
    </lineage>
</organism>
<feature type="binding site" evidence="9">
    <location>
        <position position="120"/>
    </location>
    <ligand>
        <name>S-adenosyl-L-methionine</name>
        <dbReference type="ChEBI" id="CHEBI:59789"/>
    </ligand>
</feature>
<evidence type="ECO:0000256" key="7">
    <source>
        <dbReference type="ARBA" id="ARBA00060552"/>
    </source>
</evidence>
<keyword evidence="4 9" id="KW-0808">Transferase</keyword>
<evidence type="ECO:0000256" key="3">
    <source>
        <dbReference type="ARBA" id="ARBA00022603"/>
    </source>
</evidence>
<comment type="function">
    <text evidence="2 9">Catalyzes the formation of N(7)-methylguanine at position 46 (m7G46) in tRNA.</text>
</comment>
<dbReference type="CDD" id="cd02440">
    <property type="entry name" value="AdoMet_MTases"/>
    <property type="match status" value="1"/>
</dbReference>
<dbReference type="Pfam" id="PF02390">
    <property type="entry name" value="Methyltransf_4"/>
    <property type="match status" value="1"/>
</dbReference>
<feature type="binding site" evidence="9">
    <location>
        <position position="98"/>
    </location>
    <ligand>
        <name>S-adenosyl-L-methionine</name>
        <dbReference type="ChEBI" id="CHEBI:59789"/>
    </ligand>
</feature>
<keyword evidence="5 9" id="KW-0949">S-adenosyl-L-methionine</keyword>
<dbReference type="AlphaFoldDB" id="A0A926DAF4"/>
<evidence type="ECO:0000256" key="1">
    <source>
        <dbReference type="ARBA" id="ARBA00000142"/>
    </source>
</evidence>
<dbReference type="InterPro" id="IPR003358">
    <property type="entry name" value="tRNA_(Gua-N-7)_MeTrfase_Trmb"/>
</dbReference>
<dbReference type="InterPro" id="IPR055361">
    <property type="entry name" value="tRNA_methyltr_TrmB_bact"/>
</dbReference>
<comment type="catalytic activity">
    <reaction evidence="1 9">
        <text>guanosine(46) in tRNA + S-adenosyl-L-methionine = N(7)-methylguanosine(46) in tRNA + S-adenosyl-L-homocysteine</text>
        <dbReference type="Rhea" id="RHEA:42708"/>
        <dbReference type="Rhea" id="RHEA-COMP:10188"/>
        <dbReference type="Rhea" id="RHEA-COMP:10189"/>
        <dbReference type="ChEBI" id="CHEBI:57856"/>
        <dbReference type="ChEBI" id="CHEBI:59789"/>
        <dbReference type="ChEBI" id="CHEBI:74269"/>
        <dbReference type="ChEBI" id="CHEBI:74480"/>
        <dbReference type="EC" id="2.1.1.33"/>
    </reaction>
</comment>
<dbReference type="PANTHER" id="PTHR23417">
    <property type="entry name" value="3-DEOXY-D-MANNO-OCTULOSONIC-ACID TRANSFERASE/TRNA GUANINE-N 7 - -METHYLTRANSFERASE"/>
    <property type="match status" value="1"/>
</dbReference>
<dbReference type="NCBIfam" id="TIGR00091">
    <property type="entry name" value="tRNA (guanosine(46)-N7)-methyltransferase TrmB"/>
    <property type="match status" value="1"/>
</dbReference>
<sequence>MRPRKKKNLAARLERVADYRMENPQEYRGRWQQAFERPSGQKIMVEIGCGKGQFICEMASRHPEINFVAIEKVPDVIVMANEKIAALELKNVKLILGDAAMLEEIFEQNECQRIYINFCDPWPKARHAKRRLTSKGFLASYRRVLEPGGEIHFKTDNRPLFDFSVESFQNEGYQLKNVCYDLHNSDFAENIVTEYEKTFSEKGFAINRLEAVNPKTLEQDEAAE</sequence>
<evidence type="ECO:0000256" key="8">
    <source>
        <dbReference type="ARBA" id="ARBA00060767"/>
    </source>
</evidence>
<evidence type="ECO:0000256" key="5">
    <source>
        <dbReference type="ARBA" id="ARBA00022691"/>
    </source>
</evidence>
<dbReference type="HAMAP" id="MF_01057">
    <property type="entry name" value="tRNA_methyltr_TrmB"/>
    <property type="match status" value="1"/>
</dbReference>
<protein>
    <recommendedName>
        <fullName evidence="9">tRNA (guanine-N(7)-)-methyltransferase</fullName>
        <ecNumber evidence="9">2.1.1.33</ecNumber>
    </recommendedName>
    <alternativeName>
        <fullName evidence="9">tRNA (guanine(46)-N(7))-methyltransferase</fullName>
    </alternativeName>
    <alternativeName>
        <fullName evidence="9">tRNA(m7G46)-methyltransferase</fullName>
    </alternativeName>
</protein>
<comment type="caution">
    <text evidence="9">Lacks conserved residue(s) required for the propagation of feature annotation.</text>
</comment>
<dbReference type="GO" id="GO:0008176">
    <property type="term" value="F:tRNA (guanine(46)-N7)-methyltransferase activity"/>
    <property type="evidence" value="ECO:0007669"/>
    <property type="project" value="UniProtKB-UniRule"/>
</dbReference>
<comment type="similarity">
    <text evidence="8 9">Belongs to the class I-like SAM-binding methyltransferase superfamily. TrmB family.</text>
</comment>
<comment type="pathway">
    <text evidence="7 9">tRNA modification; N(7)-methylguanine-tRNA biosynthesis.</text>
</comment>
<dbReference type="PROSITE" id="PS51625">
    <property type="entry name" value="SAM_MT_TRMB"/>
    <property type="match status" value="1"/>
</dbReference>
<dbReference type="NCBIfam" id="NF001080">
    <property type="entry name" value="PRK00121.2-2"/>
    <property type="match status" value="1"/>
</dbReference>
<reference evidence="10" key="1">
    <citation type="submission" date="2020-08" db="EMBL/GenBank/DDBJ databases">
        <title>Genome public.</title>
        <authorList>
            <person name="Liu C."/>
            <person name="Sun Q."/>
        </authorList>
    </citation>
    <scope>NUCLEOTIDE SEQUENCE</scope>
    <source>
        <strain evidence="10">BX7</strain>
    </source>
</reference>
<dbReference type="Gene3D" id="3.40.50.150">
    <property type="entry name" value="Vaccinia Virus protein VP39"/>
    <property type="match status" value="1"/>
</dbReference>
<feature type="binding site" evidence="9">
    <location>
        <begin position="193"/>
        <end position="196"/>
    </location>
    <ligand>
        <name>substrate</name>
    </ligand>
</feature>
<feature type="binding site" evidence="9">
    <location>
        <position position="156"/>
    </location>
    <ligand>
        <name>substrate</name>
    </ligand>
</feature>
<evidence type="ECO:0000313" key="11">
    <source>
        <dbReference type="Proteomes" id="UP000620366"/>
    </source>
</evidence>
<proteinExistence type="inferred from homology"/>
<dbReference type="EMBL" id="JACRSP010000001">
    <property type="protein sequence ID" value="MBC8535375.1"/>
    <property type="molecule type" value="Genomic_DNA"/>
</dbReference>
<dbReference type="GO" id="GO:0043527">
    <property type="term" value="C:tRNA methyltransferase complex"/>
    <property type="evidence" value="ECO:0007669"/>
    <property type="project" value="TreeGrafter"/>
</dbReference>
<dbReference type="FunFam" id="3.40.50.150:FF:000035">
    <property type="entry name" value="tRNA (guanine-N(7)-)-methyltransferase"/>
    <property type="match status" value="1"/>
</dbReference>
<dbReference type="InterPro" id="IPR029063">
    <property type="entry name" value="SAM-dependent_MTases_sf"/>
</dbReference>
<feature type="binding site" evidence="9">
    <location>
        <position position="46"/>
    </location>
    <ligand>
        <name>S-adenosyl-L-methionine</name>
        <dbReference type="ChEBI" id="CHEBI:59789"/>
    </ligand>
</feature>
<evidence type="ECO:0000256" key="9">
    <source>
        <dbReference type="HAMAP-Rule" id="MF_01057"/>
    </source>
</evidence>
<dbReference type="RefSeq" id="WP_249299066.1">
    <property type="nucleotide sequence ID" value="NZ_JACRSP010000001.1"/>
</dbReference>
<name>A0A926DAF4_9FIRM</name>
<feature type="binding site" evidence="9">
    <location>
        <position position="71"/>
    </location>
    <ligand>
        <name>S-adenosyl-L-methionine</name>
        <dbReference type="ChEBI" id="CHEBI:59789"/>
    </ligand>
</feature>
<feature type="binding site" evidence="9">
    <location>
        <position position="124"/>
    </location>
    <ligand>
        <name>substrate</name>
    </ligand>
</feature>
<keyword evidence="11" id="KW-1185">Reference proteome</keyword>
<evidence type="ECO:0000313" key="10">
    <source>
        <dbReference type="EMBL" id="MBC8535375.1"/>
    </source>
</evidence>